<evidence type="ECO:0000256" key="14">
    <source>
        <dbReference type="ARBA" id="ARBA00083601"/>
    </source>
</evidence>
<comment type="catalytic activity">
    <reaction evidence="11">
        <text>N(6)-tetradecanoyl-L-lysyl-[protein] + NAD(+) + H2O = 2''-O-tetradecanoyl-ADP-D-ribose + nicotinamide + L-lysyl-[protein]</text>
        <dbReference type="Rhea" id="RHEA:70567"/>
        <dbReference type="Rhea" id="RHEA-COMP:9752"/>
        <dbReference type="Rhea" id="RHEA-COMP:15437"/>
        <dbReference type="ChEBI" id="CHEBI:15377"/>
        <dbReference type="ChEBI" id="CHEBI:17154"/>
        <dbReference type="ChEBI" id="CHEBI:29969"/>
        <dbReference type="ChEBI" id="CHEBI:57540"/>
        <dbReference type="ChEBI" id="CHEBI:141129"/>
        <dbReference type="ChEBI" id="CHEBI:189674"/>
    </reaction>
    <physiologicalReaction direction="left-to-right" evidence="11">
        <dbReference type="Rhea" id="RHEA:70568"/>
    </physiologicalReaction>
</comment>
<keyword evidence="5" id="KW-0808">Transferase</keyword>
<dbReference type="GO" id="GO:0046872">
    <property type="term" value="F:metal ion binding"/>
    <property type="evidence" value="ECO:0007669"/>
    <property type="project" value="UniProtKB-KW"/>
</dbReference>
<organism evidence="18 19">
    <name type="scientific">Ascaris lumbricoides</name>
    <name type="common">Giant roundworm</name>
    <dbReference type="NCBI Taxonomy" id="6252"/>
    <lineage>
        <taxon>Eukaryota</taxon>
        <taxon>Metazoa</taxon>
        <taxon>Ecdysozoa</taxon>
        <taxon>Nematoda</taxon>
        <taxon>Chromadorea</taxon>
        <taxon>Rhabditida</taxon>
        <taxon>Spirurina</taxon>
        <taxon>Ascaridomorpha</taxon>
        <taxon>Ascaridoidea</taxon>
        <taxon>Ascarididae</taxon>
        <taxon>Ascaris</taxon>
    </lineage>
</organism>
<feature type="domain" description="Deacetylase sirtuin-type" evidence="17">
    <location>
        <begin position="181"/>
        <end position="428"/>
    </location>
</feature>
<evidence type="ECO:0000256" key="4">
    <source>
        <dbReference type="ARBA" id="ARBA00012928"/>
    </source>
</evidence>
<reference evidence="19" key="1">
    <citation type="submission" date="2023-03" db="UniProtKB">
        <authorList>
            <consortium name="WormBaseParasite"/>
        </authorList>
    </citation>
    <scope>IDENTIFICATION</scope>
</reference>
<dbReference type="InterPro" id="IPR026590">
    <property type="entry name" value="Ssirtuin_cat_dom"/>
</dbReference>
<sequence length="473" mass="52499">MERIALSSMRLSRAVAFSVRHGRVQGISLRVRHISGYAGMGVGNLRLVSRQCVENVWHKRAIVTMFVQLRNTFRMATISPIIATASRVLSSLCGDVGEIETVHSRARSNMSEKKGTEASSTTRTDKSGVSSKTAESSTSKKDSEKKEENEGAKLPNLYDRFVTSFENALASIAGGDEKSKQKLSSLTIEGVAEYIRQGKAKNIIFMVGAGISTSAGIPDFRSPGTGLYENLEEYDLPDPMCIFEINYFAKHPEPFYILAKKLFPSTLKPTPCHYFIRMMDEKGLLLRCYTQTYLGRGKNCERINDSNSTVARCEKCNGVVKPDIVFFGENLPKRFFNCAIADFPKCDLLIIMGTSLVVQPFAGMVNEVAGDVPRLLINLTEAGRSGLYEKALGLQGLCYGDKDNHRDVFWQGTCDEGALLLAELLGWKDELVVMIRKEWAAIDKRNAENAKGASEKTTEKNIEHSEEDKKQKP</sequence>
<dbReference type="FunFam" id="3.30.1600.10:FF:000013">
    <property type="entry name" value="NAD-dependent protein deacetylase sirtuin-1"/>
    <property type="match status" value="1"/>
</dbReference>
<evidence type="ECO:0000256" key="10">
    <source>
        <dbReference type="ARBA" id="ARBA00048378"/>
    </source>
</evidence>
<evidence type="ECO:0000259" key="17">
    <source>
        <dbReference type="PROSITE" id="PS50305"/>
    </source>
</evidence>
<proteinExistence type="inferred from homology"/>
<protein>
    <recommendedName>
        <fullName evidence="12">NAD-dependent protein deacetylase sir-2.1</fullName>
        <ecNumber evidence="4">2.3.1.286</ecNumber>
    </recommendedName>
    <alternativeName>
        <fullName evidence="13">Protein sir-2.1</fullName>
    </alternativeName>
    <alternativeName>
        <fullName evidence="14">Regulatory protein SIR2 homolog 1</fullName>
    </alternativeName>
</protein>
<keyword evidence="6" id="KW-0479">Metal-binding</keyword>
<dbReference type="GO" id="GO:0070403">
    <property type="term" value="F:NAD+ binding"/>
    <property type="evidence" value="ECO:0007669"/>
    <property type="project" value="InterPro"/>
</dbReference>
<evidence type="ECO:0000256" key="11">
    <source>
        <dbReference type="ARBA" id="ARBA00048905"/>
    </source>
</evidence>
<feature type="region of interest" description="Disordered" evidence="16">
    <location>
        <begin position="446"/>
        <end position="473"/>
    </location>
</feature>
<feature type="region of interest" description="Disordered" evidence="16">
    <location>
        <begin position="103"/>
        <end position="150"/>
    </location>
</feature>
<comment type="catalytic activity">
    <reaction evidence="10">
        <text>N(6)-hexadecanoyl-L-lysyl-[protein] + NAD(+) + H2O = 2''-O-hexadecanoyl-ADP-D-ribose + nicotinamide + L-lysyl-[protein]</text>
        <dbReference type="Rhea" id="RHEA:70563"/>
        <dbReference type="Rhea" id="RHEA-COMP:9752"/>
        <dbReference type="Rhea" id="RHEA-COMP:14175"/>
        <dbReference type="ChEBI" id="CHEBI:15377"/>
        <dbReference type="ChEBI" id="CHEBI:17154"/>
        <dbReference type="ChEBI" id="CHEBI:29969"/>
        <dbReference type="ChEBI" id="CHEBI:57540"/>
        <dbReference type="ChEBI" id="CHEBI:138936"/>
        <dbReference type="ChEBI" id="CHEBI:189673"/>
    </reaction>
    <physiologicalReaction direction="left-to-right" evidence="10">
        <dbReference type="Rhea" id="RHEA:70564"/>
    </physiologicalReaction>
</comment>
<feature type="compositionally biased region" description="Low complexity" evidence="16">
    <location>
        <begin position="127"/>
        <end position="137"/>
    </location>
</feature>
<evidence type="ECO:0000256" key="3">
    <source>
        <dbReference type="ARBA" id="ARBA00006924"/>
    </source>
</evidence>
<comment type="similarity">
    <text evidence="3">Belongs to the sirtuin family. Class I subfamily.</text>
</comment>
<evidence type="ECO:0000256" key="12">
    <source>
        <dbReference type="ARBA" id="ARBA00068847"/>
    </source>
</evidence>
<evidence type="ECO:0000256" key="16">
    <source>
        <dbReference type="SAM" id="MobiDB-lite"/>
    </source>
</evidence>
<evidence type="ECO:0000256" key="7">
    <source>
        <dbReference type="ARBA" id="ARBA00022833"/>
    </source>
</evidence>
<evidence type="ECO:0000256" key="8">
    <source>
        <dbReference type="ARBA" id="ARBA00023027"/>
    </source>
</evidence>
<name>A0A9J2Q4X6_ASCLU</name>
<comment type="caution">
    <text evidence="15">Lacks conserved residue(s) required for the propagation of feature annotation.</text>
</comment>
<evidence type="ECO:0000256" key="5">
    <source>
        <dbReference type="ARBA" id="ARBA00022679"/>
    </source>
</evidence>
<dbReference type="PROSITE" id="PS50305">
    <property type="entry name" value="SIRTUIN"/>
    <property type="match status" value="1"/>
</dbReference>
<dbReference type="Pfam" id="PF02146">
    <property type="entry name" value="SIR2"/>
    <property type="match status" value="2"/>
</dbReference>
<evidence type="ECO:0000256" key="13">
    <source>
        <dbReference type="ARBA" id="ARBA00075618"/>
    </source>
</evidence>
<evidence type="ECO:0000256" key="2">
    <source>
        <dbReference type="ARBA" id="ARBA00004123"/>
    </source>
</evidence>
<dbReference type="EC" id="2.3.1.286" evidence="4"/>
<dbReference type="AlphaFoldDB" id="A0A9J2Q4X6"/>
<dbReference type="PANTHER" id="PTHR11085">
    <property type="entry name" value="NAD-DEPENDENT PROTEIN DEACYLASE SIRTUIN-5, MITOCHONDRIAL-RELATED"/>
    <property type="match status" value="1"/>
</dbReference>
<keyword evidence="8" id="KW-0520">NAD</keyword>
<evidence type="ECO:0000256" key="15">
    <source>
        <dbReference type="PROSITE-ProRule" id="PRU00236"/>
    </source>
</evidence>
<dbReference type="Proteomes" id="UP000036681">
    <property type="component" value="Unplaced"/>
</dbReference>
<dbReference type="SUPFAM" id="SSF52467">
    <property type="entry name" value="DHS-like NAD/FAD-binding domain"/>
    <property type="match status" value="1"/>
</dbReference>
<dbReference type="Gene3D" id="3.30.1600.10">
    <property type="entry name" value="SIR2/SIRT2 'Small Domain"/>
    <property type="match status" value="2"/>
</dbReference>
<dbReference type="GO" id="GO:0017136">
    <property type="term" value="F:histone deacetylase activity, NAD-dependent"/>
    <property type="evidence" value="ECO:0007669"/>
    <property type="project" value="TreeGrafter"/>
</dbReference>
<dbReference type="PANTHER" id="PTHR11085:SF6">
    <property type="entry name" value="NAD-DEPENDENT PROTEIN DEACETYLASE SIRTUIN-2"/>
    <property type="match status" value="1"/>
</dbReference>
<dbReference type="InterPro" id="IPR026591">
    <property type="entry name" value="Sirtuin_cat_small_dom_sf"/>
</dbReference>
<evidence type="ECO:0000313" key="19">
    <source>
        <dbReference type="WBParaSite" id="ALUE_0001746101-mRNA-1"/>
    </source>
</evidence>
<keyword evidence="18" id="KW-1185">Reference proteome</keyword>
<evidence type="ECO:0000313" key="18">
    <source>
        <dbReference type="Proteomes" id="UP000036681"/>
    </source>
</evidence>
<keyword evidence="9" id="KW-0539">Nucleus</keyword>
<evidence type="ECO:0000256" key="9">
    <source>
        <dbReference type="ARBA" id="ARBA00023242"/>
    </source>
</evidence>
<dbReference type="Gene3D" id="3.40.50.1220">
    <property type="entry name" value="TPP-binding domain"/>
    <property type="match status" value="2"/>
</dbReference>
<evidence type="ECO:0000256" key="6">
    <source>
        <dbReference type="ARBA" id="ARBA00022723"/>
    </source>
</evidence>
<feature type="compositionally biased region" description="Basic and acidic residues" evidence="16">
    <location>
        <begin position="138"/>
        <end position="150"/>
    </location>
</feature>
<keyword evidence="7" id="KW-0862">Zinc</keyword>
<comment type="subcellular location">
    <subcellularLocation>
        <location evidence="2">Nucleus</location>
    </subcellularLocation>
</comment>
<dbReference type="GO" id="GO:0005634">
    <property type="term" value="C:nucleus"/>
    <property type="evidence" value="ECO:0007669"/>
    <property type="project" value="UniProtKB-SubCell"/>
</dbReference>
<evidence type="ECO:0000256" key="1">
    <source>
        <dbReference type="ARBA" id="ARBA00001947"/>
    </source>
</evidence>
<dbReference type="InterPro" id="IPR050134">
    <property type="entry name" value="NAD-dep_sirtuin_deacylases"/>
</dbReference>
<dbReference type="WBParaSite" id="ALUE_0001746101-mRNA-1">
    <property type="protein sequence ID" value="ALUE_0001746101-mRNA-1"/>
    <property type="gene ID" value="ALUE_0001746101"/>
</dbReference>
<dbReference type="InterPro" id="IPR029035">
    <property type="entry name" value="DHS-like_NAD/FAD-binding_dom"/>
</dbReference>
<dbReference type="InterPro" id="IPR003000">
    <property type="entry name" value="Sirtuin"/>
</dbReference>
<comment type="cofactor">
    <cofactor evidence="1">
        <name>Zn(2+)</name>
        <dbReference type="ChEBI" id="CHEBI:29105"/>
    </cofactor>
</comment>
<accession>A0A9J2Q4X6</accession>